<comment type="subunit">
    <text evidence="9">Microtubule inner protein component of sperm flagellar doublet microtubules.</text>
</comment>
<dbReference type="Proteomes" id="UP000018208">
    <property type="component" value="Unassembled WGS sequence"/>
</dbReference>
<evidence type="ECO:0000256" key="9">
    <source>
        <dbReference type="ARBA" id="ARBA00046435"/>
    </source>
</evidence>
<comment type="subcellular location">
    <subcellularLocation>
        <location evidence="1">Cytoplasm</location>
        <location evidence="1">Cytoskeleton</location>
        <location evidence="1">Flagellum axoneme</location>
    </subcellularLocation>
</comment>
<proteinExistence type="inferred from homology"/>
<evidence type="ECO:0000313" key="12">
    <source>
        <dbReference type="EMBL" id="KAH0573793.1"/>
    </source>
</evidence>
<feature type="coiled-coil region" evidence="10">
    <location>
        <begin position="171"/>
        <end position="245"/>
    </location>
</feature>
<dbReference type="OrthoDB" id="429119at2759"/>
<evidence type="ECO:0000313" key="11">
    <source>
        <dbReference type="EMBL" id="EST46407.1"/>
    </source>
</evidence>
<reference evidence="11 12" key="1">
    <citation type="journal article" date="2014" name="PLoS Genet.">
        <title>The Genome of Spironucleus salmonicida Highlights a Fish Pathogen Adapted to Fluctuating Environments.</title>
        <authorList>
            <person name="Xu F."/>
            <person name="Jerlstrom-Hultqvist J."/>
            <person name="Einarsson E."/>
            <person name="Astvaldsson A."/>
            <person name="Svard S.G."/>
            <person name="Andersson J.O."/>
        </authorList>
    </citation>
    <scope>NUCLEOTIDE SEQUENCE</scope>
    <source>
        <strain evidence="12">ATCC 50377</strain>
    </source>
</reference>
<accession>V6LP07</accession>
<evidence type="ECO:0000256" key="3">
    <source>
        <dbReference type="ARBA" id="ARBA00022490"/>
    </source>
</evidence>
<dbReference type="PANTHER" id="PTHR14517">
    <property type="entry name" value="RIB43A-RELATED"/>
    <property type="match status" value="1"/>
</dbReference>
<keyword evidence="5 10" id="KW-0175">Coiled coil</keyword>
<dbReference type="EMBL" id="KI546074">
    <property type="protein sequence ID" value="EST46407.1"/>
    <property type="molecule type" value="Genomic_DNA"/>
</dbReference>
<protein>
    <submittedName>
        <fullName evidence="11">RIB43A domain-containing protein</fullName>
    </submittedName>
</protein>
<comment type="similarity">
    <text evidence="2">Belongs to the RIB43A family.</text>
</comment>
<feature type="coiled-coil region" evidence="10">
    <location>
        <begin position="294"/>
        <end position="321"/>
    </location>
</feature>
<evidence type="ECO:0000256" key="5">
    <source>
        <dbReference type="ARBA" id="ARBA00023054"/>
    </source>
</evidence>
<dbReference type="PANTHER" id="PTHR14517:SF6">
    <property type="entry name" value="RE41410P"/>
    <property type="match status" value="1"/>
</dbReference>
<keyword evidence="7" id="KW-0206">Cytoskeleton</keyword>
<evidence type="ECO:0000256" key="10">
    <source>
        <dbReference type="SAM" id="Coils"/>
    </source>
</evidence>
<keyword evidence="6" id="KW-0969">Cilium</keyword>
<dbReference type="EMBL" id="AUWU02000004">
    <property type="protein sequence ID" value="KAH0573793.1"/>
    <property type="molecule type" value="Genomic_DNA"/>
</dbReference>
<organism evidence="11">
    <name type="scientific">Spironucleus salmonicida</name>
    <dbReference type="NCBI Taxonomy" id="348837"/>
    <lineage>
        <taxon>Eukaryota</taxon>
        <taxon>Metamonada</taxon>
        <taxon>Diplomonadida</taxon>
        <taxon>Hexamitidae</taxon>
        <taxon>Hexamitinae</taxon>
        <taxon>Spironucleus</taxon>
    </lineage>
</organism>
<evidence type="ECO:0000256" key="2">
    <source>
        <dbReference type="ARBA" id="ARBA00006875"/>
    </source>
</evidence>
<keyword evidence="4" id="KW-0282">Flagellum</keyword>
<dbReference type="Pfam" id="PF05914">
    <property type="entry name" value="RIB43A"/>
    <property type="match status" value="1"/>
</dbReference>
<dbReference type="AlphaFoldDB" id="V6LP07"/>
<evidence type="ECO:0000256" key="7">
    <source>
        <dbReference type="ARBA" id="ARBA00023212"/>
    </source>
</evidence>
<dbReference type="InterPro" id="IPR008805">
    <property type="entry name" value="RIB43A"/>
</dbReference>
<keyword evidence="13" id="KW-1185">Reference proteome</keyword>
<keyword evidence="3" id="KW-0963">Cytoplasm</keyword>
<evidence type="ECO:0000256" key="6">
    <source>
        <dbReference type="ARBA" id="ARBA00023069"/>
    </source>
</evidence>
<dbReference type="VEuPathDB" id="GiardiaDB:SS50377_23728"/>
<gene>
    <name evidence="11" type="ORF">SS50377_13491</name>
    <name evidence="12" type="ORF">SS50377_23728</name>
</gene>
<name>V6LP07_9EUKA</name>
<keyword evidence="8" id="KW-0966">Cell projection</keyword>
<evidence type="ECO:0000256" key="1">
    <source>
        <dbReference type="ARBA" id="ARBA00004611"/>
    </source>
</evidence>
<evidence type="ECO:0000313" key="13">
    <source>
        <dbReference type="Proteomes" id="UP000018208"/>
    </source>
</evidence>
<reference evidence="12" key="2">
    <citation type="submission" date="2020-12" db="EMBL/GenBank/DDBJ databases">
        <title>New Spironucleus salmonicida genome in near-complete chromosomes.</title>
        <authorList>
            <person name="Xu F."/>
            <person name="Kurt Z."/>
            <person name="Jimenez-Gonzalez A."/>
            <person name="Astvaldsson A."/>
            <person name="Andersson J.O."/>
            <person name="Svard S.G."/>
        </authorList>
    </citation>
    <scope>NUCLEOTIDE SEQUENCE</scope>
    <source>
        <strain evidence="12">ATCC 50377</strain>
    </source>
</reference>
<evidence type="ECO:0000256" key="4">
    <source>
        <dbReference type="ARBA" id="ARBA00022846"/>
    </source>
</evidence>
<sequence length="379" mass="45171">MLNGRYEPTFDDKKMIQLANKQVMREARRDRILDTGTRNALDKDFLEQQMKTADLTKAYNRIKQLEEDEKLLMINKYLAEQEREFLRLKFLKERQDLQFSLDNMRRDQSRDWDLNDPQRLRKQAFTRVDQQLEDGTINIDPKLGVSSGQVFHGEDLYQQQRMRAQAEQFRYEMETENARKAAQAAEDARNKMDDDLKEIAVVNYVADSEKAQAQQRRDMAIAQRQENERLAKQAEEERLNSIKQNDLEAQQAASNFQNTRMMREFARPGIVDEFKGFERAQVEQFNCDLEQQVKDAQLKRRKDMEEKVMQEELELNVNRKRALMEQEFTRDRANMAYQLAYENKLMAEQQNTKKFNDTYDLGKNKIGEDFYKGFQKSER</sequence>
<evidence type="ECO:0000256" key="8">
    <source>
        <dbReference type="ARBA" id="ARBA00023273"/>
    </source>
</evidence>